<dbReference type="EMBL" id="CP031546">
    <property type="protein sequence ID" value="AXO05562.1"/>
    <property type="molecule type" value="Genomic_DNA"/>
</dbReference>
<dbReference type="EMBL" id="LDXE02000001">
    <property type="protein sequence ID" value="PBN77243.1"/>
    <property type="molecule type" value="Genomic_DNA"/>
</dbReference>
<dbReference type="Proteomes" id="UP000036331">
    <property type="component" value="Unassembled WGS sequence"/>
</dbReference>
<dbReference type="Proteomes" id="UP000197270">
    <property type="component" value="Unassembled WGS sequence"/>
</dbReference>
<reference evidence="1 10" key="4">
    <citation type="submission" date="2017-10" db="EMBL/GenBank/DDBJ databases">
        <title>Genome and in vitro analysis of Escherichia coli resistant to antibiotic.</title>
        <authorList>
            <person name="Pereira U.P."/>
            <person name="Facimoto C.T."/>
            <person name="Campos P.A."/>
            <person name="Araujo B.F."/>
            <person name="Royer S."/>
            <person name="Goncalves I.R."/>
            <person name="Ferreira M.L."/>
            <person name="Gontijo P."/>
            <person name="Ribas R.M."/>
        </authorList>
    </citation>
    <scope>NUCLEOTIDE SEQUENCE [LARGE SCALE GENOMIC DNA]</scope>
    <source>
        <strain evidence="1 10">UFU_EC98</strain>
    </source>
</reference>
<evidence type="ECO:0000313" key="7">
    <source>
        <dbReference type="EMBL" id="PZZ73693.1"/>
    </source>
</evidence>
<evidence type="ECO:0000313" key="11">
    <source>
        <dbReference type="Proteomes" id="UP000233549"/>
    </source>
</evidence>
<dbReference type="EMBL" id="QFSS01000011">
    <property type="protein sequence ID" value="PZZ73693.1"/>
    <property type="molecule type" value="Genomic_DNA"/>
</dbReference>
<dbReference type="Proteomes" id="UP000248865">
    <property type="component" value="Unassembled WGS sequence"/>
</dbReference>
<reference evidence="5 8" key="1">
    <citation type="journal article" date="2015" name="Genome Announc.">
        <title>Draft Genome Sequences of Human-Pathogenic Escherichia coli O26:H11 Strains Carrying the stx2 Gene Only and Circulating in France.</title>
        <authorList>
            <person name="Delannoy S."/>
            <person name="Mariani-Kurkdjian P."/>
            <person name="Bonacorsi S."/>
            <person name="Liguori S."/>
            <person name="Ison S.A."/>
            <person name="Fach P."/>
        </authorList>
    </citation>
    <scope>NUCLEOTIDE SEQUENCE [LARGE SCALE GENOMIC DNA]</scope>
    <source>
        <strain evidence="5 8">34870</strain>
    </source>
</reference>
<evidence type="ECO:0000313" key="10">
    <source>
        <dbReference type="Proteomes" id="UP000225264"/>
    </source>
</evidence>
<evidence type="ECO:0000313" key="13">
    <source>
        <dbReference type="Proteomes" id="UP000248865"/>
    </source>
</evidence>
<evidence type="ECO:0000313" key="9">
    <source>
        <dbReference type="Proteomes" id="UP000197270"/>
    </source>
</evidence>
<reference evidence="2 12" key="5">
    <citation type="submission" date="2017-10" db="EMBL/GenBank/DDBJ databases">
        <title>mcr-1 positive E.coli isolates in China.</title>
        <authorList>
            <person name="Li B."/>
            <person name="Wang X."/>
        </authorList>
    </citation>
    <scope>NUCLEOTIDE SEQUENCE [LARGE SCALE GENOMIC DNA]</scope>
    <source>
        <strain evidence="2 12">14EC029</strain>
    </source>
</reference>
<reference evidence="6 11" key="6">
    <citation type="submission" date="2017-12" db="EMBL/GenBank/DDBJ databases">
        <title>Rapid rising of carbapenem-resistant Enterobacteriaceae(CRE) and emergence of colistin resistance genemcr-1 in CRE in the hospital of Henan, China.</title>
        <authorList>
            <person name="Sun Q."/>
            <person name="Zhang R."/>
            <person name="Li Y."/>
            <person name="Shen Y."/>
            <person name="Zhang Y."/>
            <person name="Yang J."/>
            <person name="Shu L."/>
            <person name="Zhou H."/>
            <person name="Wang Y."/>
            <person name="Wang B."/>
            <person name="Shen Z."/>
        </authorList>
    </citation>
    <scope>NUCLEOTIDE SEQUENCE [LARGE SCALE GENOMIC DNA]</scope>
    <source>
        <strain evidence="6 11">3512</strain>
    </source>
</reference>
<dbReference type="AlphaFoldDB" id="A0A1Y2ZPZ1"/>
<dbReference type="EMBL" id="CP024092">
    <property type="protein sequence ID" value="ATP23651.1"/>
    <property type="molecule type" value="Genomic_DNA"/>
</dbReference>
<evidence type="ECO:0000313" key="5">
    <source>
        <dbReference type="EMBL" id="PBN77243.1"/>
    </source>
</evidence>
<evidence type="ECO:0000313" key="1">
    <source>
        <dbReference type="EMBL" id="ATP23651.1"/>
    </source>
</evidence>
<gene>
    <name evidence="5" type="ORF">ABE91_001830</name>
    <name evidence="4" type="ORF">CCS08_15390</name>
    <name evidence="1" type="ORF">CQ842_08575</name>
    <name evidence="2" type="ORF">CR538_22100</name>
    <name evidence="6" type="ORF">CWS33_04115</name>
    <name evidence="7" type="ORF">DIV22_03630</name>
    <name evidence="3" type="ORF">DS732_03905</name>
</gene>
<name>A0A1Y2ZPZ1_ECOLX</name>
<evidence type="ECO:0000313" key="12">
    <source>
        <dbReference type="Proteomes" id="UP000234238"/>
    </source>
</evidence>
<reference evidence="7 13" key="7">
    <citation type="submission" date="2018-05" db="EMBL/GenBank/DDBJ databases">
        <title>Genomic sequencing of EHEC O26 New European Clone.</title>
        <authorList>
            <person name="Karnisova L."/>
            <person name="Nunvar J."/>
            <person name="Marejkova M."/>
            <person name="Mellmann A."/>
            <person name="Drevinek P."/>
            <person name="Blahova K."/>
            <person name="Bielaszewska M."/>
        </authorList>
    </citation>
    <scope>NUCLEOTIDE SEQUENCE [LARGE SCALE GENOMIC DNA]</scope>
    <source>
        <strain evidence="7 13">14-391</strain>
    </source>
</reference>
<protein>
    <submittedName>
        <fullName evidence="7">Uncharacterized protein</fullName>
    </submittedName>
</protein>
<evidence type="ECO:0000313" key="6">
    <source>
        <dbReference type="EMBL" id="PKD91570.1"/>
    </source>
</evidence>
<proteinExistence type="predicted"/>
<dbReference type="Proteomes" id="UP000256244">
    <property type="component" value="Chromosome"/>
</dbReference>
<evidence type="ECO:0000313" key="3">
    <source>
        <dbReference type="EMBL" id="AXO05562.1"/>
    </source>
</evidence>
<evidence type="ECO:0000313" key="14">
    <source>
        <dbReference type="Proteomes" id="UP000256244"/>
    </source>
</evidence>
<accession>A0A1Y2ZPZ1</accession>
<dbReference type="Proteomes" id="UP000234238">
    <property type="component" value="Chromosome"/>
</dbReference>
<dbReference type="EMBL" id="PITP01000003">
    <property type="protein sequence ID" value="PKD91570.1"/>
    <property type="molecule type" value="Genomic_DNA"/>
</dbReference>
<evidence type="ECO:0000313" key="8">
    <source>
        <dbReference type="Proteomes" id="UP000036331"/>
    </source>
</evidence>
<evidence type="ECO:0000313" key="4">
    <source>
        <dbReference type="EMBL" id="OWW54493.1"/>
    </source>
</evidence>
<reference evidence="5" key="2">
    <citation type="submission" date="2017-03" db="EMBL/GenBank/DDBJ databases">
        <title>The mobilome is the main driver of stx2-positive O26:H11 Escherichia coli strains evolution.</title>
        <authorList>
            <person name="Delannoy S."/>
            <person name="Mariani-Kurkdjian P."/>
            <person name="Webb H.E."/>
            <person name="Bonacorsi S."/>
            <person name="Fach P."/>
        </authorList>
    </citation>
    <scope>NUCLEOTIDE SEQUENCE</scope>
    <source>
        <strain evidence="5">34870</strain>
    </source>
</reference>
<dbReference type="Proteomes" id="UP000233549">
    <property type="component" value="Unassembled WGS sequence"/>
</dbReference>
<dbReference type="EMBL" id="NHTF01000042">
    <property type="protein sequence ID" value="OWW54493.1"/>
    <property type="molecule type" value="Genomic_DNA"/>
</dbReference>
<accession>A0A2A2XNV6</accession>
<reference evidence="4 9" key="3">
    <citation type="submission" date="2017-05" db="EMBL/GenBank/DDBJ databases">
        <title>Sequencing of Escherichia coli that cause persistent and transient Mastitis.</title>
        <authorList>
            <person name="Thacker T.C."/>
            <person name="Lippolis J.D."/>
            <person name="Brunelle B.W."/>
            <person name="Casey T.A."/>
            <person name="Reinhardt T.A."/>
            <person name="Sacco R.E."/>
            <person name="Holman D.B."/>
        </authorList>
    </citation>
    <scope>NUCLEOTIDE SEQUENCE [LARGE SCALE GENOMIC DNA]</scope>
    <source>
        <strain evidence="4 9">ECA-B</strain>
    </source>
</reference>
<evidence type="ECO:0000313" key="2">
    <source>
        <dbReference type="EMBL" id="AUK02889.1"/>
    </source>
</evidence>
<sequence>MMFAIDCEMPCLIDYLGAPLYLLYQIKNHAIHTTKPDLQFVSQNMSIFF</sequence>
<reference evidence="3 14" key="8">
    <citation type="submission" date="2018-08" db="EMBL/GenBank/DDBJ databases">
        <title>Complete genome sequencing and genomic characterization of five Escherichia coli strains co-producing MCR-1 and ESBLs from different origins in China.</title>
        <authorList>
            <person name="Bai L."/>
        </authorList>
    </citation>
    <scope>NUCLEOTIDE SEQUENCE [LARGE SCALE GENOMIC DNA]</scope>
    <source>
        <strain evidence="14">cq9</strain>
        <strain evidence="3">Cq9</strain>
    </source>
</reference>
<dbReference type="EMBL" id="CP024141">
    <property type="protein sequence ID" value="AUK02889.1"/>
    <property type="molecule type" value="Genomic_DNA"/>
</dbReference>
<organism evidence="7 13">
    <name type="scientific">Escherichia coli</name>
    <dbReference type="NCBI Taxonomy" id="562"/>
    <lineage>
        <taxon>Bacteria</taxon>
        <taxon>Pseudomonadati</taxon>
        <taxon>Pseudomonadota</taxon>
        <taxon>Gammaproteobacteria</taxon>
        <taxon>Enterobacterales</taxon>
        <taxon>Enterobacteriaceae</taxon>
        <taxon>Escherichia</taxon>
    </lineage>
</organism>